<evidence type="ECO:0000313" key="3">
    <source>
        <dbReference type="EMBL" id="KWX03359.1"/>
    </source>
</evidence>
<dbReference type="EMBL" id="JYIJ01000017">
    <property type="protein sequence ID" value="KWX03359.1"/>
    <property type="molecule type" value="Genomic_DNA"/>
</dbReference>
<comment type="caution">
    <text evidence="2">The sequence shown here is derived from an EMBL/GenBank/DDBJ whole genome shotgun (WGS) entry which is preliminary data.</text>
</comment>
<sequence length="68" mass="6918">MSVLGDRLEAVLHAAARPPGKPLAAGPYRHAAMTCQVSPDTQEGRAGSAGGRAGTRRVPVCFALPPAP</sequence>
<evidence type="ECO:0000256" key="1">
    <source>
        <dbReference type="SAM" id="MobiDB-lite"/>
    </source>
</evidence>
<reference evidence="4" key="2">
    <citation type="submission" date="2015-04" db="EMBL/GenBank/DDBJ databases">
        <title>Physiological reanalysis, assessment of diazotrophy, and genome sequences of multiple isolates of Streptomyces thermoautotrophicus.</title>
        <authorList>
            <person name="MacKellar D.C."/>
            <person name="Lieber L."/>
            <person name="Norman J."/>
            <person name="Bolger A."/>
            <person name="Tobin C."/>
            <person name="Murray J.W."/>
            <person name="Chang R."/>
            <person name="Ford T."/>
            <person name="Nguyen P.Q."/>
            <person name="Woodward J."/>
            <person name="Permingeat H."/>
            <person name="Joshi N.S."/>
            <person name="Silver P.A."/>
            <person name="Usadel B."/>
            <person name="Rutherford A.W."/>
            <person name="Friesen M."/>
            <person name="Prell J."/>
        </authorList>
    </citation>
    <scope>NUCLEOTIDE SEQUENCE [LARGE SCALE GENOMIC DNA]</scope>
    <source>
        <strain evidence="4">H1</strain>
    </source>
</reference>
<dbReference type="AlphaFoldDB" id="A0A132MW40"/>
<dbReference type="Proteomes" id="UP000070659">
    <property type="component" value="Unassembled WGS sequence"/>
</dbReference>
<accession>A0A132MW40</accession>
<evidence type="ECO:0000313" key="4">
    <source>
        <dbReference type="Proteomes" id="UP000070188"/>
    </source>
</evidence>
<feature type="region of interest" description="Disordered" evidence="1">
    <location>
        <begin position="38"/>
        <end position="57"/>
    </location>
</feature>
<dbReference type="EMBL" id="LAXD01000001">
    <property type="protein sequence ID" value="KWX02128.1"/>
    <property type="molecule type" value="Genomic_DNA"/>
</dbReference>
<protein>
    <submittedName>
        <fullName evidence="2">Uncharacterized protein</fullName>
    </submittedName>
</protein>
<dbReference type="PATRIC" id="fig|1469144.10.peg.3413"/>
<name>A0A132MW40_9ACTN</name>
<evidence type="ECO:0000313" key="2">
    <source>
        <dbReference type="EMBL" id="KWX02128.1"/>
    </source>
</evidence>
<organism evidence="2 4">
    <name type="scientific">Carbonactinospora thermoautotrophica</name>
    <dbReference type="NCBI Taxonomy" id="1469144"/>
    <lineage>
        <taxon>Bacteria</taxon>
        <taxon>Bacillati</taxon>
        <taxon>Actinomycetota</taxon>
        <taxon>Actinomycetes</taxon>
        <taxon>Kitasatosporales</taxon>
        <taxon>Carbonactinosporaceae</taxon>
        <taxon>Carbonactinospora</taxon>
    </lineage>
</organism>
<evidence type="ECO:0000313" key="5">
    <source>
        <dbReference type="Proteomes" id="UP000070659"/>
    </source>
</evidence>
<proteinExistence type="predicted"/>
<dbReference type="RefSeq" id="WP_066888990.1">
    <property type="nucleotide sequence ID" value="NZ_CP171739.1"/>
</dbReference>
<dbReference type="Proteomes" id="UP000070188">
    <property type="component" value="Unassembled WGS sequence"/>
</dbReference>
<reference evidence="3 5" key="1">
    <citation type="submission" date="2015-02" db="EMBL/GenBank/DDBJ databases">
        <title>Physiological reanalysis, assessment of diazotrophy, and genome sequences of multiple isolates of Streptomyces thermoautotrophicus.</title>
        <authorList>
            <person name="MacKellar D.C."/>
            <person name="Lieber L."/>
            <person name="Norman J."/>
            <person name="Bolger A."/>
            <person name="Tobin C."/>
            <person name="Murray J.W."/>
            <person name="Prell J."/>
        </authorList>
    </citation>
    <scope>NUCLEOTIDE SEQUENCE [LARGE SCALE GENOMIC DNA]</scope>
    <source>
        <strain evidence="3 5">UBT1</strain>
    </source>
</reference>
<gene>
    <name evidence="2" type="ORF">LI90_3169</name>
    <name evidence="3" type="ORF">TH66_10380</name>
</gene>
<reference evidence="2" key="3">
    <citation type="submission" date="2015-04" db="EMBL/GenBank/DDBJ databases">
        <title>Physiological reanalysis, assessment of diazotrophy, and genome sequences of multiple isolates of Streptomyces thermoautotrophicus.</title>
        <authorList>
            <person name="MacKellar D.C."/>
            <person name="Lieber L."/>
            <person name="Norman J."/>
            <person name="Bolger A."/>
            <person name="Tobin C."/>
            <person name="Murray J.W."/>
            <person name="Woodward J."/>
            <person name="Friesen M."/>
            <person name="Prell J."/>
        </authorList>
    </citation>
    <scope>NUCLEOTIDE SEQUENCE [LARGE SCALE GENOMIC DNA]</scope>
    <source>
        <strain evidence="2">H1</strain>
    </source>
</reference>
<keyword evidence="4" id="KW-1185">Reference proteome</keyword>
<dbReference type="STRING" id="1469144.LI90_3169"/>